<gene>
    <name evidence="3" type="ORF">CSOJ01_02378</name>
</gene>
<feature type="transmembrane region" description="Helical" evidence="2">
    <location>
        <begin position="184"/>
        <end position="207"/>
    </location>
</feature>
<feature type="transmembrane region" description="Helical" evidence="2">
    <location>
        <begin position="213"/>
        <end position="235"/>
    </location>
</feature>
<evidence type="ECO:0000313" key="3">
    <source>
        <dbReference type="EMBL" id="KAF6817456.1"/>
    </source>
</evidence>
<reference evidence="3 4" key="1">
    <citation type="journal article" date="2020" name="Phytopathology">
        <title>Genome Sequence Resources of Colletotrichum truncatum, C. plurivorum, C. musicola, and C. sojae: Four Species Pathogenic to Soybean (Glycine max).</title>
        <authorList>
            <person name="Rogerio F."/>
            <person name="Boufleur T.R."/>
            <person name="Ciampi-Guillardi M."/>
            <person name="Sukno S.A."/>
            <person name="Thon M.R."/>
            <person name="Massola Junior N.S."/>
            <person name="Baroncelli R."/>
        </authorList>
    </citation>
    <scope>NUCLEOTIDE SEQUENCE [LARGE SCALE GENOMIC DNA]</scope>
    <source>
        <strain evidence="3 4">LFN0009</strain>
    </source>
</reference>
<keyword evidence="4" id="KW-1185">Reference proteome</keyword>
<feature type="transmembrane region" description="Helical" evidence="2">
    <location>
        <begin position="23"/>
        <end position="43"/>
    </location>
</feature>
<feature type="transmembrane region" description="Helical" evidence="2">
    <location>
        <begin position="64"/>
        <end position="83"/>
    </location>
</feature>
<organism evidence="3 4">
    <name type="scientific">Colletotrichum sojae</name>
    <dbReference type="NCBI Taxonomy" id="2175907"/>
    <lineage>
        <taxon>Eukaryota</taxon>
        <taxon>Fungi</taxon>
        <taxon>Dikarya</taxon>
        <taxon>Ascomycota</taxon>
        <taxon>Pezizomycotina</taxon>
        <taxon>Sordariomycetes</taxon>
        <taxon>Hypocreomycetidae</taxon>
        <taxon>Glomerellales</taxon>
        <taxon>Glomerellaceae</taxon>
        <taxon>Colletotrichum</taxon>
        <taxon>Colletotrichum orchidearum species complex</taxon>
    </lineage>
</organism>
<sequence length="261" mass="28527">METFSTTSYERKDAEVYLTGPRLGQVLGLVVSTAMMGFLANLFRKEWFAVRHWKPLPWARRLVLMIYLSAFFFVLGSWTVQLVSGAGVGMSPAGCSAAGTLCLGAYMVTKSSHASHYDPGTDTCTVGLERTILIPLIVFDALVNVYLTSLFLIPLTISRSRPRTMGSDNRIFPRPPPSIRLRRLAFRTLLGAVLAVTVSMANLSILAALGGEVFWLCLACCNADVLVNAFLVRWVNSSGRDERSSLPAATVSDSKARDLRG</sequence>
<protein>
    <submittedName>
        <fullName evidence="3">Uncharacterized protein</fullName>
    </submittedName>
</protein>
<name>A0A8H6N2T3_9PEZI</name>
<dbReference type="AlphaFoldDB" id="A0A8H6N2T3"/>
<dbReference type="Proteomes" id="UP000652219">
    <property type="component" value="Unassembled WGS sequence"/>
</dbReference>
<keyword evidence="2" id="KW-0812">Transmembrane</keyword>
<keyword evidence="2" id="KW-0472">Membrane</keyword>
<feature type="region of interest" description="Disordered" evidence="1">
    <location>
        <begin position="241"/>
        <end position="261"/>
    </location>
</feature>
<dbReference type="PANTHER" id="PTHR38848">
    <property type="entry name" value="G-PROTEIN COUPLED RECEPTORS FAMILY 3 PROFILE DOMAIN-CONTAINING PROTEIN"/>
    <property type="match status" value="1"/>
</dbReference>
<keyword evidence="2" id="KW-1133">Transmembrane helix</keyword>
<evidence type="ECO:0000256" key="1">
    <source>
        <dbReference type="SAM" id="MobiDB-lite"/>
    </source>
</evidence>
<dbReference type="EMBL" id="WIGN01000021">
    <property type="protein sequence ID" value="KAF6817456.1"/>
    <property type="molecule type" value="Genomic_DNA"/>
</dbReference>
<comment type="caution">
    <text evidence="3">The sequence shown here is derived from an EMBL/GenBank/DDBJ whole genome shotgun (WGS) entry which is preliminary data.</text>
</comment>
<evidence type="ECO:0000313" key="4">
    <source>
        <dbReference type="Proteomes" id="UP000652219"/>
    </source>
</evidence>
<feature type="transmembrane region" description="Helical" evidence="2">
    <location>
        <begin position="132"/>
        <end position="155"/>
    </location>
</feature>
<evidence type="ECO:0000256" key="2">
    <source>
        <dbReference type="SAM" id="Phobius"/>
    </source>
</evidence>
<accession>A0A8H6N2T3</accession>
<dbReference type="PANTHER" id="PTHR38848:SF3">
    <property type="entry name" value="G-PROTEIN COUPLED RECEPTORS FAMILY 3 PROFILE DOMAIN-CONTAINING PROTEIN"/>
    <property type="match status" value="1"/>
</dbReference>
<proteinExistence type="predicted"/>